<keyword evidence="6 13" id="KW-0479">Metal-binding</keyword>
<keyword evidence="10 13" id="KW-0408">Iron</keyword>
<dbReference type="GO" id="GO:0005506">
    <property type="term" value="F:iron ion binding"/>
    <property type="evidence" value="ECO:0007669"/>
    <property type="project" value="InterPro"/>
</dbReference>
<keyword evidence="17" id="KW-1185">Reference proteome</keyword>
<dbReference type="Pfam" id="PF00067">
    <property type="entry name" value="p450"/>
    <property type="match status" value="1"/>
</dbReference>
<keyword evidence="5 13" id="KW-0349">Heme</keyword>
<evidence type="ECO:0000256" key="4">
    <source>
        <dbReference type="ARBA" id="ARBA00010617"/>
    </source>
</evidence>
<dbReference type="Gene3D" id="1.10.630.10">
    <property type="entry name" value="Cytochrome P450"/>
    <property type="match status" value="1"/>
</dbReference>
<organism evidence="16 17">
    <name type="scientific">Stomoxys calcitrans</name>
    <name type="common">Stable fly</name>
    <name type="synonym">Conops calcitrans</name>
    <dbReference type="NCBI Taxonomy" id="35570"/>
    <lineage>
        <taxon>Eukaryota</taxon>
        <taxon>Metazoa</taxon>
        <taxon>Ecdysozoa</taxon>
        <taxon>Arthropoda</taxon>
        <taxon>Hexapoda</taxon>
        <taxon>Insecta</taxon>
        <taxon>Pterygota</taxon>
        <taxon>Neoptera</taxon>
        <taxon>Endopterygota</taxon>
        <taxon>Diptera</taxon>
        <taxon>Brachycera</taxon>
        <taxon>Muscomorpha</taxon>
        <taxon>Muscoidea</taxon>
        <taxon>Muscidae</taxon>
        <taxon>Stomoxys</taxon>
    </lineage>
</organism>
<accession>A0A1I8PSP7</accession>
<evidence type="ECO:0000256" key="5">
    <source>
        <dbReference type="ARBA" id="ARBA00022617"/>
    </source>
</evidence>
<evidence type="ECO:0000256" key="3">
    <source>
        <dbReference type="ARBA" id="ARBA00004406"/>
    </source>
</evidence>
<evidence type="ECO:0000256" key="9">
    <source>
        <dbReference type="ARBA" id="ARBA00023002"/>
    </source>
</evidence>
<protein>
    <recommendedName>
        <fullName evidence="18">Cytochrome P450</fullName>
    </recommendedName>
</protein>
<feature type="transmembrane region" description="Helical" evidence="15">
    <location>
        <begin position="6"/>
        <end position="23"/>
    </location>
</feature>
<evidence type="ECO:0000313" key="16">
    <source>
        <dbReference type="EnsemblMetazoa" id="SCAU010740-PB"/>
    </source>
</evidence>
<dbReference type="PANTHER" id="PTHR24292:SF100">
    <property type="entry name" value="CYTOCHROME P450 6A16, ISOFORM B-RELATED"/>
    <property type="match status" value="1"/>
</dbReference>
<dbReference type="STRING" id="35570.A0A1I8PSP7"/>
<evidence type="ECO:0008006" key="18">
    <source>
        <dbReference type="Google" id="ProtNLM"/>
    </source>
</evidence>
<dbReference type="CDD" id="cd11056">
    <property type="entry name" value="CYP6-like"/>
    <property type="match status" value="1"/>
</dbReference>
<keyword evidence="12 15" id="KW-0472">Membrane</keyword>
<gene>
    <name evidence="16" type="primary">106088955</name>
</gene>
<keyword evidence="8" id="KW-0492">Microsome</keyword>
<dbReference type="PANTHER" id="PTHR24292">
    <property type="entry name" value="CYTOCHROME P450"/>
    <property type="match status" value="1"/>
</dbReference>
<dbReference type="GO" id="GO:0005789">
    <property type="term" value="C:endoplasmic reticulum membrane"/>
    <property type="evidence" value="ECO:0007669"/>
    <property type="project" value="UniProtKB-SubCell"/>
</dbReference>
<proteinExistence type="inferred from homology"/>
<evidence type="ECO:0000256" key="8">
    <source>
        <dbReference type="ARBA" id="ARBA00022848"/>
    </source>
</evidence>
<dbReference type="KEGG" id="scac:106088955"/>
<comment type="similarity">
    <text evidence="4 14">Belongs to the cytochrome P450 family.</text>
</comment>
<evidence type="ECO:0000256" key="10">
    <source>
        <dbReference type="ARBA" id="ARBA00023004"/>
    </source>
</evidence>
<dbReference type="InterPro" id="IPR036396">
    <property type="entry name" value="Cyt_P450_sf"/>
</dbReference>
<dbReference type="VEuPathDB" id="VectorBase:SCAU010740"/>
<evidence type="ECO:0000313" key="17">
    <source>
        <dbReference type="Proteomes" id="UP000095300"/>
    </source>
</evidence>
<sequence>MISVLLLVAFFITLLVYITFWYWRIINHWSRRLVMGPKPHWLYGNLDGLRKQQSLNDIFDGCYQQFQGHSVRLLGVYLFVWPGVLVTDRHLAKRILTKDFRNFRNRGMYHNTEDLSGNLFTHDYEKWRMFRTKLSSSFSNFKLKAMLPTFVKASQELIYVMEKDLELGNPTLDIKDLMLRFTIEIIATCAFGLQTNSLRNPNCAFAQITEKANIGEDTSILAKFIMLCFPNVARILRLRYMPQYMVELYIDMVRNILELRSQHKIRYNDIMDTLNDMRLEAPSKLSLKEMAAQTLIFFQAGYETSAYTLTYALYELAHREEVQQKARLEILKTLDKYNNKLTYECLGEMVYLEQIINETLRLYPASPLIIRQCTEDYRVAGTENISIDKGQMVIIPVYSLQRDKRYYSHPNNFNPDNFRPDSIDSESILSFGDGPRNCIGRRFAKMQITVGLIDLLRKFKFQICESTPNPIEFKNSSVLLSPKNEIYLKVEKIQN</sequence>
<dbReference type="InterPro" id="IPR050476">
    <property type="entry name" value="Insect_CytP450_Detox"/>
</dbReference>
<evidence type="ECO:0000256" key="6">
    <source>
        <dbReference type="ARBA" id="ARBA00022723"/>
    </source>
</evidence>
<dbReference type="SUPFAM" id="SSF48264">
    <property type="entry name" value="Cytochrome P450"/>
    <property type="match status" value="1"/>
</dbReference>
<keyword evidence="9 14" id="KW-0560">Oxidoreductase</keyword>
<evidence type="ECO:0000256" key="14">
    <source>
        <dbReference type="RuleBase" id="RU000461"/>
    </source>
</evidence>
<dbReference type="PROSITE" id="PS00086">
    <property type="entry name" value="CYTOCHROME_P450"/>
    <property type="match status" value="1"/>
</dbReference>
<dbReference type="GO" id="GO:0020037">
    <property type="term" value="F:heme binding"/>
    <property type="evidence" value="ECO:0007669"/>
    <property type="project" value="InterPro"/>
</dbReference>
<evidence type="ECO:0000256" key="12">
    <source>
        <dbReference type="ARBA" id="ARBA00023136"/>
    </source>
</evidence>
<reference evidence="16" key="1">
    <citation type="submission" date="2020-05" db="UniProtKB">
        <authorList>
            <consortium name="EnsemblMetazoa"/>
        </authorList>
    </citation>
    <scope>IDENTIFICATION</scope>
    <source>
        <strain evidence="16">USDA</strain>
    </source>
</reference>
<keyword evidence="15" id="KW-1133">Transmembrane helix</keyword>
<dbReference type="Proteomes" id="UP000095300">
    <property type="component" value="Unassembled WGS sequence"/>
</dbReference>
<dbReference type="GO" id="GO:0016705">
    <property type="term" value="F:oxidoreductase activity, acting on paired donors, with incorporation or reduction of molecular oxygen"/>
    <property type="evidence" value="ECO:0007669"/>
    <property type="project" value="InterPro"/>
</dbReference>
<dbReference type="AlphaFoldDB" id="A0A1I8PSP7"/>
<dbReference type="InterPro" id="IPR017972">
    <property type="entry name" value="Cyt_P450_CS"/>
</dbReference>
<keyword evidence="15" id="KW-0812">Transmembrane</keyword>
<keyword evidence="7" id="KW-0256">Endoplasmic reticulum</keyword>
<feature type="binding site" description="axial binding residue" evidence="13">
    <location>
        <position position="438"/>
    </location>
    <ligand>
        <name>heme</name>
        <dbReference type="ChEBI" id="CHEBI:30413"/>
    </ligand>
    <ligandPart>
        <name>Fe</name>
        <dbReference type="ChEBI" id="CHEBI:18248"/>
    </ligandPart>
</feature>
<dbReference type="OrthoDB" id="2789670at2759"/>
<comment type="cofactor">
    <cofactor evidence="1 13">
        <name>heme</name>
        <dbReference type="ChEBI" id="CHEBI:30413"/>
    </cofactor>
</comment>
<dbReference type="PRINTS" id="PR00463">
    <property type="entry name" value="EP450I"/>
</dbReference>
<name>A0A1I8PSP7_STOCA</name>
<dbReference type="FunFam" id="1.10.630.10:FF:000042">
    <property type="entry name" value="Cytochrome P450"/>
    <property type="match status" value="1"/>
</dbReference>
<dbReference type="PRINTS" id="PR00385">
    <property type="entry name" value="P450"/>
</dbReference>
<keyword evidence="11 14" id="KW-0503">Monooxygenase</keyword>
<evidence type="ECO:0000256" key="1">
    <source>
        <dbReference type="ARBA" id="ARBA00001971"/>
    </source>
</evidence>
<comment type="subcellular location">
    <subcellularLocation>
        <location evidence="3">Endoplasmic reticulum membrane</location>
        <topology evidence="3">Peripheral membrane protein</topology>
    </subcellularLocation>
    <subcellularLocation>
        <location evidence="2">Microsome membrane</location>
        <topology evidence="2">Peripheral membrane protein</topology>
    </subcellularLocation>
</comment>
<dbReference type="InterPro" id="IPR002401">
    <property type="entry name" value="Cyt_P450_E_grp-I"/>
</dbReference>
<evidence type="ECO:0000256" key="13">
    <source>
        <dbReference type="PIRSR" id="PIRSR602401-1"/>
    </source>
</evidence>
<evidence type="ECO:0000256" key="7">
    <source>
        <dbReference type="ARBA" id="ARBA00022824"/>
    </source>
</evidence>
<dbReference type="EnsemblMetazoa" id="SCAU010740-RB">
    <property type="protein sequence ID" value="SCAU010740-PB"/>
    <property type="gene ID" value="SCAU010740"/>
</dbReference>
<evidence type="ECO:0000256" key="15">
    <source>
        <dbReference type="SAM" id="Phobius"/>
    </source>
</evidence>
<evidence type="ECO:0000256" key="2">
    <source>
        <dbReference type="ARBA" id="ARBA00004174"/>
    </source>
</evidence>
<dbReference type="InterPro" id="IPR001128">
    <property type="entry name" value="Cyt_P450"/>
</dbReference>
<dbReference type="GO" id="GO:0004497">
    <property type="term" value="F:monooxygenase activity"/>
    <property type="evidence" value="ECO:0007669"/>
    <property type="project" value="UniProtKB-KW"/>
</dbReference>
<evidence type="ECO:0000256" key="11">
    <source>
        <dbReference type="ARBA" id="ARBA00023033"/>
    </source>
</evidence>